<organism evidence="1 2">
    <name type="scientific">Escherichia coli</name>
    <dbReference type="NCBI Taxonomy" id="562"/>
    <lineage>
        <taxon>Bacteria</taxon>
        <taxon>Pseudomonadati</taxon>
        <taxon>Pseudomonadota</taxon>
        <taxon>Gammaproteobacteria</taxon>
        <taxon>Enterobacterales</taxon>
        <taxon>Enterobacteriaceae</taxon>
        <taxon>Escherichia</taxon>
    </lineage>
</organism>
<dbReference type="EMBL" id="MTPS01000339">
    <property type="protein sequence ID" value="ONG32786.1"/>
    <property type="molecule type" value="Genomic_DNA"/>
</dbReference>
<sequence length="63" mass="7198">MSDEIRRCKIVSMYEQPEGTFIKFAPVKFYDEGNNPHVGEQAIVEMDNGKVITVNPGEIHFIK</sequence>
<dbReference type="RefSeq" id="WP_076796047.1">
    <property type="nucleotide sequence ID" value="NZ_CABGQG010000012.1"/>
</dbReference>
<dbReference type="Proteomes" id="UP000188967">
    <property type="component" value="Unassembled WGS sequence"/>
</dbReference>
<comment type="caution">
    <text evidence="1">The sequence shown here is derived from an EMBL/GenBank/DDBJ whole genome shotgun (WGS) entry which is preliminary data.</text>
</comment>
<dbReference type="AlphaFoldDB" id="A0A1V2GB07"/>
<gene>
    <name evidence="1" type="ORF">BXT93_19520</name>
</gene>
<evidence type="ECO:0000313" key="2">
    <source>
        <dbReference type="Proteomes" id="UP000188967"/>
    </source>
</evidence>
<accession>A0A1V2GB07</accession>
<name>A0A1V2GB07_ECOLX</name>
<protein>
    <submittedName>
        <fullName evidence="1">Uncharacterized protein</fullName>
    </submittedName>
</protein>
<proteinExistence type="predicted"/>
<reference evidence="1 2" key="1">
    <citation type="submission" date="2017-01" db="EMBL/GenBank/DDBJ databases">
        <title>Draft genome sequence of an E. coli strain isolated from human, in Amazon, Brazil.</title>
        <authorList>
            <person name="Moura Q."/>
            <person name="Fernandes M.R."/>
            <person name="Cerdeira L."/>
            <person name="Vianello M."/>
            <person name="Souza T.A."/>
            <person name="Ienne S."/>
            <person name="Lincopan N."/>
        </authorList>
    </citation>
    <scope>NUCLEOTIDE SEQUENCE [LARGE SCALE GENOMIC DNA]</scope>
    <source>
        <strain evidence="1 2">ICBEcBL-II-13</strain>
    </source>
</reference>
<evidence type="ECO:0000313" key="1">
    <source>
        <dbReference type="EMBL" id="ONG32786.1"/>
    </source>
</evidence>